<dbReference type="AlphaFoldDB" id="A0A075MSG4"/>
<reference evidence="2 3" key="1">
    <citation type="journal article" date="2014" name="PLoS ONE">
        <title>Genome Sequence of Candidatus Nitrososphaera evergladensis from Group I.1b Enriched from Everglades Soil Reveals Novel Genomic Features of the Ammonia-Oxidizing Archaea.</title>
        <authorList>
            <person name="Zhalnina K.V."/>
            <person name="Dias R."/>
            <person name="Leonard M.T."/>
            <person name="Dorr de Quadros P."/>
            <person name="Camargo F.A."/>
            <person name="Drew J.C."/>
            <person name="Farmerie W.G."/>
            <person name="Daroub S.H."/>
            <person name="Triplett E.W."/>
        </authorList>
    </citation>
    <scope>NUCLEOTIDE SEQUENCE [LARGE SCALE GENOMIC DNA]</scope>
    <source>
        <strain evidence="2 3">SR1</strain>
    </source>
</reference>
<dbReference type="PANTHER" id="PTHR43174">
    <property type="entry name" value="UDP-N-ACETYLGLUCOSAMINE 2-EPIMERASE"/>
    <property type="match status" value="1"/>
</dbReference>
<proteinExistence type="predicted"/>
<dbReference type="InterPro" id="IPR029767">
    <property type="entry name" value="WecB-like"/>
</dbReference>
<accession>A0A075MSG4</accession>
<evidence type="ECO:0000313" key="2">
    <source>
        <dbReference type="EMBL" id="AIF84103.1"/>
    </source>
</evidence>
<dbReference type="Pfam" id="PF02350">
    <property type="entry name" value="Epimerase_2"/>
    <property type="match status" value="1"/>
</dbReference>
<dbReference type="PANTHER" id="PTHR43174:SF1">
    <property type="entry name" value="UDP-N-ACETYLGLUCOSAMINE 2-EPIMERASE"/>
    <property type="match status" value="1"/>
</dbReference>
<dbReference type="eggNOG" id="arCOG01392">
    <property type="taxonomic scope" value="Archaea"/>
</dbReference>
<dbReference type="SUPFAM" id="SSF53756">
    <property type="entry name" value="UDP-Glycosyltransferase/glycogen phosphorylase"/>
    <property type="match status" value="1"/>
</dbReference>
<dbReference type="Gene3D" id="3.40.50.2000">
    <property type="entry name" value="Glycogen Phosphorylase B"/>
    <property type="match status" value="3"/>
</dbReference>
<protein>
    <submittedName>
        <fullName evidence="2">UDP-N-acetylglucosamine 2-epimerase</fullName>
    </submittedName>
</protein>
<gene>
    <name evidence="2" type="ORF">NTE_02046</name>
</gene>
<dbReference type="InterPro" id="IPR003331">
    <property type="entry name" value="UDP_GlcNAc_Epimerase_2_dom"/>
</dbReference>
<dbReference type="RefSeq" id="WP_148700741.1">
    <property type="nucleotide sequence ID" value="NZ_CP007174.1"/>
</dbReference>
<organism evidence="2 3">
    <name type="scientific">Candidatus Nitrososphaera evergladensis SR1</name>
    <dbReference type="NCBI Taxonomy" id="1459636"/>
    <lineage>
        <taxon>Archaea</taxon>
        <taxon>Nitrososphaerota</taxon>
        <taxon>Nitrososphaeria</taxon>
        <taxon>Nitrososphaerales</taxon>
        <taxon>Nitrososphaeraceae</taxon>
        <taxon>Nitrososphaera</taxon>
    </lineage>
</organism>
<dbReference type="HOGENOM" id="CLU_041674_0_1_2"/>
<feature type="domain" description="UDP-N-acetylglucosamine 2-epimerase" evidence="1">
    <location>
        <begin position="205"/>
        <end position="459"/>
    </location>
</feature>
<dbReference type="OrthoDB" id="7018at2157"/>
<sequence>MNNKTKEDTELDVSRDMLPIKISGSLSSVFEHAKKQRSPILAVVTGTKPDFYKQAPLMVEAAKENVPSFVINTGQHFDDVLGFGMHEFSLNDFVGCNLQIRGDLMEKASELILKFGYFGRYCRKNFRHNESMLPIVHGDTLVAGIAPLAWVFGMGQKVGQNEAGLRSMGPEMMKHLSPAKEPTKKTVRDLVHSQFDGRRWFLAREEPFPEQIDTWICSAGTQFFFAPTQLNKDHLVREGYPEEFVHVVGNSVVDAIHQKRRERPSQSIFDAYPQLEKGEWIRMDIHRRENLTERRFTSIIGGLVDIIERTDNKIVLVMLNATVSALKQYGLEKKLQDLAEDHKDRFLMTPLWKEYAHVIEFLDSGRCWAEMTDSGSMQEELLYFPKVTSLTVRLNTDRPETVFDAKSNILVPPLNRAWLSLMAKEAHEKGEGLGMRLGKKKQIYGRPGQVSKKIIRIIKKEFENGDANFYPWLHQRLGLWKEKQSISYM</sequence>
<dbReference type="KEGG" id="nev:NTE_02046"/>
<dbReference type="EMBL" id="CP007174">
    <property type="protein sequence ID" value="AIF84103.1"/>
    <property type="molecule type" value="Genomic_DNA"/>
</dbReference>
<keyword evidence="3" id="KW-1185">Reference proteome</keyword>
<dbReference type="GeneID" id="41597785"/>
<dbReference type="Proteomes" id="UP000028194">
    <property type="component" value="Chromosome"/>
</dbReference>
<dbReference type="STRING" id="1459636.NTE_02046"/>
<evidence type="ECO:0000313" key="3">
    <source>
        <dbReference type="Proteomes" id="UP000028194"/>
    </source>
</evidence>
<evidence type="ECO:0000259" key="1">
    <source>
        <dbReference type="Pfam" id="PF02350"/>
    </source>
</evidence>
<name>A0A075MSG4_9ARCH</name>